<feature type="transmembrane region" description="Helical" evidence="1">
    <location>
        <begin position="286"/>
        <end position="306"/>
    </location>
</feature>
<sequence length="453" mass="50477">MEFLKKQIQLSGESSLFLLSNTIVLIPYILFIQLSDGVNVATILPFVLFYTFRMTGIFLIRGIRNTIDSLKLLRFSLLLGGAGSFLGMIAAVYSPLYIISGILLGLSGAWLPMTNTSVKMYEKEFGKKKKTSVSAIFILTALLLCAMVIGGQNKGVLIFFVYLVYYLFAGLSLKGHATYLATTESEDTFSKKDLGLFLLFFCLLLFLRSGRLLTNATEFDYSILGVSLFFLLFVLGINSYWKKRTWKVSSSLNFVTLINGIVGNYLFLFGSLYITGVHGRESLATYLYAPYALGMIFAMALSGRLIKHFGEKTLQLLLLGLLGGLLVMMVSQLVIAGIFLLSFFKSVLNSWLTKSYYSQKQISQDKRLWIKYSTQNKGSIAHQFFLMTLLFSIVHFEGNSTQALLAMTSTQTPTEIGVQVMSVANYISTGMIAAGIILYFVLFKKRSTKGLPK</sequence>
<accession>R3W558</accession>
<keyword evidence="3" id="KW-1185">Reference proteome</keyword>
<dbReference type="STRING" id="154621.RV11_GL003040"/>
<organism evidence="2 3">
    <name type="scientific">Enterococcus phoeniculicola ATCC BAA-412</name>
    <dbReference type="NCBI Taxonomy" id="1158610"/>
    <lineage>
        <taxon>Bacteria</taxon>
        <taxon>Bacillati</taxon>
        <taxon>Bacillota</taxon>
        <taxon>Bacilli</taxon>
        <taxon>Lactobacillales</taxon>
        <taxon>Enterococcaceae</taxon>
        <taxon>Enterococcus</taxon>
    </lineage>
</organism>
<keyword evidence="1" id="KW-0812">Transmembrane</keyword>
<keyword evidence="1" id="KW-0472">Membrane</keyword>
<keyword evidence="1" id="KW-1133">Transmembrane helix</keyword>
<feature type="transmembrane region" description="Helical" evidence="1">
    <location>
        <begin position="16"/>
        <end position="34"/>
    </location>
</feature>
<name>R3W558_9ENTE</name>
<protein>
    <recommendedName>
        <fullName evidence="4">Major facilitator superfamily (MFS) profile domain-containing protein</fullName>
    </recommendedName>
</protein>
<feature type="transmembrane region" description="Helical" evidence="1">
    <location>
        <begin position="40"/>
        <end position="60"/>
    </location>
</feature>
<feature type="transmembrane region" description="Helical" evidence="1">
    <location>
        <begin position="219"/>
        <end position="240"/>
    </location>
</feature>
<feature type="transmembrane region" description="Helical" evidence="1">
    <location>
        <begin position="194"/>
        <end position="213"/>
    </location>
</feature>
<feature type="transmembrane region" description="Helical" evidence="1">
    <location>
        <begin position="156"/>
        <end position="173"/>
    </location>
</feature>
<feature type="transmembrane region" description="Helical" evidence="1">
    <location>
        <begin position="252"/>
        <end position="274"/>
    </location>
</feature>
<feature type="transmembrane region" description="Helical" evidence="1">
    <location>
        <begin position="423"/>
        <end position="443"/>
    </location>
</feature>
<dbReference type="RefSeq" id="WP_010769703.1">
    <property type="nucleotide sequence ID" value="NZ_ASWE01000001.1"/>
</dbReference>
<comment type="caution">
    <text evidence="2">The sequence shown here is derived from an EMBL/GenBank/DDBJ whole genome shotgun (WGS) entry which is preliminary data.</text>
</comment>
<dbReference type="OrthoDB" id="2243815at2"/>
<dbReference type="PATRIC" id="fig|1158610.3.peg.3053"/>
<gene>
    <name evidence="2" type="ORF">UC3_03069</name>
</gene>
<feature type="transmembrane region" description="Helical" evidence="1">
    <location>
        <begin position="133"/>
        <end position="150"/>
    </location>
</feature>
<evidence type="ECO:0000313" key="2">
    <source>
        <dbReference type="EMBL" id="EOL42716.1"/>
    </source>
</evidence>
<proteinExistence type="predicted"/>
<dbReference type="eggNOG" id="ENOG502Z9UJ">
    <property type="taxonomic scope" value="Bacteria"/>
</dbReference>
<dbReference type="EMBL" id="AJAT01000017">
    <property type="protein sequence ID" value="EOL42716.1"/>
    <property type="molecule type" value="Genomic_DNA"/>
</dbReference>
<evidence type="ECO:0000313" key="3">
    <source>
        <dbReference type="Proteomes" id="UP000013785"/>
    </source>
</evidence>
<dbReference type="AlphaFoldDB" id="R3W558"/>
<feature type="transmembrane region" description="Helical" evidence="1">
    <location>
        <begin position="72"/>
        <end position="90"/>
    </location>
</feature>
<dbReference type="Proteomes" id="UP000013785">
    <property type="component" value="Unassembled WGS sequence"/>
</dbReference>
<evidence type="ECO:0000256" key="1">
    <source>
        <dbReference type="SAM" id="Phobius"/>
    </source>
</evidence>
<feature type="transmembrane region" description="Helical" evidence="1">
    <location>
        <begin position="318"/>
        <end position="344"/>
    </location>
</feature>
<reference evidence="2 3" key="1">
    <citation type="submission" date="2013-02" db="EMBL/GenBank/DDBJ databases">
        <title>The Genome Sequence of Enterococcus phoeniculicola BAA-412.</title>
        <authorList>
            <consortium name="The Broad Institute Genome Sequencing Platform"/>
            <consortium name="The Broad Institute Genome Sequencing Center for Infectious Disease"/>
            <person name="Earl A.M."/>
            <person name="Gilmore M.S."/>
            <person name="Lebreton F."/>
            <person name="Walker B."/>
            <person name="Young S.K."/>
            <person name="Zeng Q."/>
            <person name="Gargeya S."/>
            <person name="Fitzgerald M."/>
            <person name="Haas B."/>
            <person name="Abouelleil A."/>
            <person name="Alvarado L."/>
            <person name="Arachchi H.M."/>
            <person name="Berlin A.M."/>
            <person name="Chapman S.B."/>
            <person name="Dewar J."/>
            <person name="Goldberg J."/>
            <person name="Griggs A."/>
            <person name="Gujja S."/>
            <person name="Hansen M."/>
            <person name="Howarth C."/>
            <person name="Imamovic A."/>
            <person name="Larimer J."/>
            <person name="McCowan C."/>
            <person name="Murphy C."/>
            <person name="Neiman D."/>
            <person name="Pearson M."/>
            <person name="Priest M."/>
            <person name="Roberts A."/>
            <person name="Saif S."/>
            <person name="Shea T."/>
            <person name="Sisk P."/>
            <person name="Sykes S."/>
            <person name="Wortman J."/>
            <person name="Nusbaum C."/>
            <person name="Birren B."/>
        </authorList>
    </citation>
    <scope>NUCLEOTIDE SEQUENCE [LARGE SCALE GENOMIC DNA]</scope>
    <source>
        <strain evidence="2 3">ATCC BAA-412</strain>
    </source>
</reference>
<evidence type="ECO:0008006" key="4">
    <source>
        <dbReference type="Google" id="ProtNLM"/>
    </source>
</evidence>
<feature type="transmembrane region" description="Helical" evidence="1">
    <location>
        <begin position="96"/>
        <end position="113"/>
    </location>
</feature>
<dbReference type="HOGENOM" id="CLU_599551_0_0_9"/>